<dbReference type="NCBIfam" id="TIGR00221">
    <property type="entry name" value="nagA"/>
    <property type="match status" value="1"/>
</dbReference>
<reference evidence="14 15" key="1">
    <citation type="submission" date="2016-01" db="EMBL/GenBank/DDBJ databases">
        <title>Draft Genome Sequences of Seven Thermophilic Sporeformers Isolated from Foods.</title>
        <authorList>
            <person name="Berendsen E.M."/>
            <person name="Wells-Bennik M.H."/>
            <person name="Krawcyk A.O."/>
            <person name="De Jong A."/>
            <person name="Holsappel S."/>
            <person name="Eijlander R.T."/>
            <person name="Kuipers O.P."/>
        </authorList>
    </citation>
    <scope>NUCLEOTIDE SEQUENCE [LARGE SCALE GENOMIC DNA]</scope>
    <source>
        <strain evidence="14 15">B4135</strain>
    </source>
</reference>
<dbReference type="GO" id="GO:0046872">
    <property type="term" value="F:metal ion binding"/>
    <property type="evidence" value="ECO:0007669"/>
    <property type="project" value="UniProtKB-KW"/>
</dbReference>
<evidence type="ECO:0000256" key="4">
    <source>
        <dbReference type="ARBA" id="ARBA00022723"/>
    </source>
</evidence>
<dbReference type="PANTHER" id="PTHR11113:SF14">
    <property type="entry name" value="N-ACETYLGLUCOSAMINE-6-PHOSPHATE DEACETYLASE"/>
    <property type="match status" value="1"/>
</dbReference>
<evidence type="ECO:0000256" key="5">
    <source>
        <dbReference type="ARBA" id="ARBA00022801"/>
    </source>
</evidence>
<evidence type="ECO:0000256" key="12">
    <source>
        <dbReference type="PIRSR" id="PIRSR038994-3"/>
    </source>
</evidence>
<dbReference type="GO" id="GO:0008448">
    <property type="term" value="F:N-acetylglucosamine-6-phosphate deacetylase activity"/>
    <property type="evidence" value="ECO:0007669"/>
    <property type="project" value="UniProtKB-EC"/>
</dbReference>
<evidence type="ECO:0000256" key="6">
    <source>
        <dbReference type="ARBA" id="ARBA00023277"/>
    </source>
</evidence>
<organism evidence="14 15">
    <name type="scientific">Caldibacillus debilis</name>
    <dbReference type="NCBI Taxonomy" id="301148"/>
    <lineage>
        <taxon>Bacteria</taxon>
        <taxon>Bacillati</taxon>
        <taxon>Bacillota</taxon>
        <taxon>Bacilli</taxon>
        <taxon>Bacillales</taxon>
        <taxon>Bacillaceae</taxon>
        <taxon>Caldibacillus</taxon>
    </lineage>
</organism>
<dbReference type="InterPro" id="IPR006680">
    <property type="entry name" value="Amidohydro-rel"/>
</dbReference>
<evidence type="ECO:0000256" key="11">
    <source>
        <dbReference type="PIRSR" id="PIRSR038994-2"/>
    </source>
</evidence>
<feature type="binding site" evidence="11">
    <location>
        <position position="234"/>
    </location>
    <ligand>
        <name>substrate</name>
    </ligand>
</feature>
<evidence type="ECO:0000256" key="10">
    <source>
        <dbReference type="PIRSR" id="PIRSR038994-1"/>
    </source>
</evidence>
<dbReference type="Gene3D" id="2.30.40.10">
    <property type="entry name" value="Urease, subunit C, domain 1"/>
    <property type="match status" value="1"/>
</dbReference>
<keyword evidence="4 12" id="KW-0479">Metal-binding</keyword>
<dbReference type="PATRIC" id="fig|301148.3.peg.2537"/>
<feature type="binding site" evidence="12">
    <location>
        <position position="223"/>
    </location>
    <ligand>
        <name>Zn(2+)</name>
        <dbReference type="ChEBI" id="CHEBI:29105"/>
    </ligand>
</feature>
<feature type="binding site" evidence="11">
    <location>
        <begin position="314"/>
        <end position="316"/>
    </location>
    <ligand>
        <name>substrate</name>
    </ligand>
</feature>
<dbReference type="Gene3D" id="3.20.20.140">
    <property type="entry name" value="Metal-dependent hydrolases"/>
    <property type="match status" value="1"/>
</dbReference>
<proteinExistence type="inferred from homology"/>
<feature type="binding site" evidence="11">
    <location>
        <begin position="226"/>
        <end position="227"/>
    </location>
    <ligand>
        <name>substrate</name>
    </ligand>
</feature>
<dbReference type="PIRSF" id="PIRSF038994">
    <property type="entry name" value="NagA"/>
    <property type="match status" value="1"/>
</dbReference>
<dbReference type="AlphaFoldDB" id="A0A150L6Q7"/>
<dbReference type="RefSeq" id="WP_061570263.1">
    <property type="nucleotide sequence ID" value="NZ_LQYT01000143.1"/>
</dbReference>
<feature type="binding site" evidence="12">
    <location>
        <position position="202"/>
    </location>
    <ligand>
        <name>Zn(2+)</name>
        <dbReference type="ChEBI" id="CHEBI:29105"/>
    </ligand>
</feature>
<dbReference type="FunFam" id="3.20.20.140:FF:000004">
    <property type="entry name" value="N-acetylglucosamine-6-phosphate deacetylase"/>
    <property type="match status" value="1"/>
</dbReference>
<feature type="binding site" evidence="11">
    <location>
        <position position="147"/>
    </location>
    <ligand>
        <name>substrate</name>
    </ligand>
</feature>
<dbReference type="CDD" id="cd00854">
    <property type="entry name" value="NagA"/>
    <property type="match status" value="1"/>
</dbReference>
<dbReference type="InterPro" id="IPR011059">
    <property type="entry name" value="Metal-dep_hydrolase_composite"/>
</dbReference>
<comment type="caution">
    <text evidence="14">The sequence shown here is derived from an EMBL/GenBank/DDBJ whole genome shotgun (WGS) entry which is preliminary data.</text>
</comment>
<dbReference type="PANTHER" id="PTHR11113">
    <property type="entry name" value="N-ACETYLGLUCOSAMINE-6-PHOSPHATE DEACETYLASE"/>
    <property type="match status" value="1"/>
</dbReference>
<dbReference type="EC" id="3.5.1.25" evidence="2"/>
<dbReference type="GO" id="GO:0006046">
    <property type="term" value="P:N-acetylglucosamine catabolic process"/>
    <property type="evidence" value="ECO:0007669"/>
    <property type="project" value="TreeGrafter"/>
</dbReference>
<feature type="active site" description="Proton donor/acceptor" evidence="10">
    <location>
        <position position="281"/>
    </location>
</feature>
<dbReference type="Pfam" id="PF01979">
    <property type="entry name" value="Amidohydro_1"/>
    <property type="match status" value="1"/>
</dbReference>
<dbReference type="InterPro" id="IPR003764">
    <property type="entry name" value="GlcNAc_6-P_deAcase"/>
</dbReference>
<feature type="binding site" evidence="11">
    <location>
        <position position="258"/>
    </location>
    <ligand>
        <name>substrate</name>
    </ligand>
</feature>
<dbReference type="EMBL" id="LQYT01000143">
    <property type="protein sequence ID" value="KYD08001.1"/>
    <property type="molecule type" value="Genomic_DNA"/>
</dbReference>
<evidence type="ECO:0000256" key="2">
    <source>
        <dbReference type="ARBA" id="ARBA00011899"/>
    </source>
</evidence>
<sequence length="392" mass="42128">MKSDFFIVEGTVCLGNELLEDGFVAIRDGKIEKAGRKGGHALPDGETITFPHPVYIVPGFIDVHIHGAGGADTMDATPEALDTIAKTLAKEGTTAFLATTITQSPQAIEKALANAASYIKEQNGPGKAEVVGIHLEGPFINAKRKGAQPEEYILEPDVETFQKWQNLAEGHIRLVTMAPERPNGLELVQHLSKNRCIASIGHSDADYAEVKAAVEAGASHVTHLFNGMKGIHHREPGTAGAALLFDELTVELIADGIHVRPEMFRLILQAKGLDRVVLITDAMRAKCLKNGVYDLGGQDVHVRDGKALLSDGTLAGSILKMKDGVKNILAHTSLTLPEAVKLASENPAKELGLFDRKGSLDEGKDADLVVLNEQYEPILTICRGVIAYKGEF</sequence>
<evidence type="ECO:0000256" key="7">
    <source>
        <dbReference type="ARBA" id="ARBA00047647"/>
    </source>
</evidence>
<dbReference type="SUPFAM" id="SSF51338">
    <property type="entry name" value="Composite domain of metallo-dependent hydrolases"/>
    <property type="match status" value="1"/>
</dbReference>
<keyword evidence="6 9" id="KW-0119">Carbohydrate metabolism</keyword>
<comment type="similarity">
    <text evidence="1 9">Belongs to the metallo-dependent hydrolases superfamily. NagA family.</text>
</comment>
<feature type="domain" description="Amidohydrolase-related" evidence="13">
    <location>
        <begin position="55"/>
        <end position="385"/>
    </location>
</feature>
<protein>
    <recommendedName>
        <fullName evidence="3">N-acetylglucosamine-6-phosphate deacetylase</fullName>
        <ecNumber evidence="2">3.5.1.25</ecNumber>
    </recommendedName>
</protein>
<gene>
    <name evidence="14" type="ORF">B4135_4157</name>
</gene>
<evidence type="ECO:0000313" key="15">
    <source>
        <dbReference type="Proteomes" id="UP000075683"/>
    </source>
</evidence>
<dbReference type="Proteomes" id="UP000075683">
    <property type="component" value="Unassembled WGS sequence"/>
</dbReference>
<dbReference type="OrthoDB" id="9776488at2"/>
<accession>A0A150L6Q7</accession>
<keyword evidence="5 9" id="KW-0378">Hydrolase</keyword>
<evidence type="ECO:0000259" key="13">
    <source>
        <dbReference type="Pfam" id="PF01979"/>
    </source>
</evidence>
<comment type="cofactor">
    <cofactor evidence="12">
        <name>a divalent metal cation</name>
        <dbReference type="ChEBI" id="CHEBI:60240"/>
    </cofactor>
    <text evidence="12">Binds 1 divalent metal cation per subunit.</text>
</comment>
<evidence type="ECO:0000313" key="14">
    <source>
        <dbReference type="EMBL" id="KYD08001.1"/>
    </source>
</evidence>
<dbReference type="STRING" id="301148.B4135_4157"/>
<feature type="binding site" evidence="12">
    <location>
        <position position="136"/>
    </location>
    <ligand>
        <name>Zn(2+)</name>
        <dbReference type="ChEBI" id="CHEBI:29105"/>
    </ligand>
</feature>
<dbReference type="SUPFAM" id="SSF51556">
    <property type="entry name" value="Metallo-dependent hydrolases"/>
    <property type="match status" value="1"/>
</dbReference>
<comment type="catalytic activity">
    <reaction evidence="7">
        <text>N-acetyl-D-glucosamine 6-phosphate + H2O = D-glucosamine 6-phosphate + acetate</text>
        <dbReference type="Rhea" id="RHEA:22936"/>
        <dbReference type="ChEBI" id="CHEBI:15377"/>
        <dbReference type="ChEBI" id="CHEBI:30089"/>
        <dbReference type="ChEBI" id="CHEBI:57513"/>
        <dbReference type="ChEBI" id="CHEBI:58725"/>
        <dbReference type="EC" id="3.5.1.25"/>
    </reaction>
</comment>
<evidence type="ECO:0000256" key="3">
    <source>
        <dbReference type="ARBA" id="ARBA00018029"/>
    </source>
</evidence>
<name>A0A150L6Q7_9BACI</name>
<dbReference type="InterPro" id="IPR032466">
    <property type="entry name" value="Metal_Hydrolase"/>
</dbReference>
<evidence type="ECO:0000256" key="8">
    <source>
        <dbReference type="ARBA" id="ARBA00060590"/>
    </source>
</evidence>
<evidence type="ECO:0000256" key="1">
    <source>
        <dbReference type="ARBA" id="ARBA00010716"/>
    </source>
</evidence>
<evidence type="ECO:0000256" key="9">
    <source>
        <dbReference type="PIRNR" id="PIRNR038994"/>
    </source>
</evidence>
<comment type="pathway">
    <text evidence="8">Amino-sugar metabolism; N-acetylneuraminate degradation; D-fructose 6-phosphate from N-acetylneuraminate: step 4/5.</text>
</comment>